<gene>
    <name evidence="1" type="ORF">KHY35_08380</name>
</gene>
<accession>A0A943DW41</accession>
<dbReference type="AlphaFoldDB" id="A0A943DW41"/>
<dbReference type="Proteomes" id="UP000782901">
    <property type="component" value="Unassembled WGS sequence"/>
</dbReference>
<dbReference type="EMBL" id="JAGZEE010000010">
    <property type="protein sequence ID" value="MBS5410718.1"/>
    <property type="molecule type" value="Genomic_DNA"/>
</dbReference>
<evidence type="ECO:0000313" key="1">
    <source>
        <dbReference type="EMBL" id="MBS5410718.1"/>
    </source>
</evidence>
<protein>
    <submittedName>
        <fullName evidence="1">Uncharacterized protein</fullName>
    </submittedName>
</protein>
<comment type="caution">
    <text evidence="1">The sequence shown here is derived from an EMBL/GenBank/DDBJ whole genome shotgun (WGS) entry which is preliminary data.</text>
</comment>
<name>A0A943DW41_BACT4</name>
<organism evidence="1 2">
    <name type="scientific">Bacteroides thetaiotaomicron</name>
    <dbReference type="NCBI Taxonomy" id="818"/>
    <lineage>
        <taxon>Bacteria</taxon>
        <taxon>Pseudomonadati</taxon>
        <taxon>Bacteroidota</taxon>
        <taxon>Bacteroidia</taxon>
        <taxon>Bacteroidales</taxon>
        <taxon>Bacteroidaceae</taxon>
        <taxon>Bacteroides</taxon>
    </lineage>
</organism>
<reference evidence="1" key="1">
    <citation type="submission" date="2021-02" db="EMBL/GenBank/DDBJ databases">
        <title>Infant gut strain persistence is associated with maternal origin, phylogeny, and functional potential including surface adhesion and iron acquisition.</title>
        <authorList>
            <person name="Lou Y.C."/>
        </authorList>
    </citation>
    <scope>NUCLEOTIDE SEQUENCE</scope>
    <source>
        <strain evidence="1">L3_082_243G1_dasL3_082_243G1_maxbin2.maxbin.015s ta_sub</strain>
    </source>
</reference>
<proteinExistence type="predicted"/>
<evidence type="ECO:0000313" key="2">
    <source>
        <dbReference type="Proteomes" id="UP000782901"/>
    </source>
</evidence>
<sequence length="71" mass="8378">MIVELNKEDLCNLLGGTTPPLKLLTKISRMGLGYYTGGFEERWTWRLDISCEDYTEQELWDLYKEITKDDK</sequence>